<reference evidence="1" key="1">
    <citation type="submission" date="2014-11" db="EMBL/GenBank/DDBJ databases">
        <authorList>
            <person name="Amaro Gonzalez C."/>
        </authorList>
    </citation>
    <scope>NUCLEOTIDE SEQUENCE</scope>
</reference>
<protein>
    <submittedName>
        <fullName evidence="1">Uncharacterized protein</fullName>
    </submittedName>
</protein>
<reference evidence="1" key="2">
    <citation type="journal article" date="2015" name="Fish Shellfish Immunol.">
        <title>Early steps in the European eel (Anguilla anguilla)-Vibrio vulnificus interaction in the gills: Role of the RtxA13 toxin.</title>
        <authorList>
            <person name="Callol A."/>
            <person name="Pajuelo D."/>
            <person name="Ebbesson L."/>
            <person name="Teles M."/>
            <person name="MacKenzie S."/>
            <person name="Amaro C."/>
        </authorList>
    </citation>
    <scope>NUCLEOTIDE SEQUENCE</scope>
</reference>
<accession>A0A0E9SU15</accession>
<name>A0A0E9SU15_ANGAN</name>
<sequence length="57" mass="6199">MPTINIPLQVPCSSQSNWVLVALDTILPQLAGSGIANADRSSFCLLLHKCTWPFSSR</sequence>
<proteinExistence type="predicted"/>
<organism evidence="1">
    <name type="scientific">Anguilla anguilla</name>
    <name type="common">European freshwater eel</name>
    <name type="synonym">Muraena anguilla</name>
    <dbReference type="NCBI Taxonomy" id="7936"/>
    <lineage>
        <taxon>Eukaryota</taxon>
        <taxon>Metazoa</taxon>
        <taxon>Chordata</taxon>
        <taxon>Craniata</taxon>
        <taxon>Vertebrata</taxon>
        <taxon>Euteleostomi</taxon>
        <taxon>Actinopterygii</taxon>
        <taxon>Neopterygii</taxon>
        <taxon>Teleostei</taxon>
        <taxon>Anguilliformes</taxon>
        <taxon>Anguillidae</taxon>
        <taxon>Anguilla</taxon>
    </lineage>
</organism>
<dbReference type="EMBL" id="GBXM01064417">
    <property type="protein sequence ID" value="JAH44160.1"/>
    <property type="molecule type" value="Transcribed_RNA"/>
</dbReference>
<evidence type="ECO:0000313" key="1">
    <source>
        <dbReference type="EMBL" id="JAH44160.1"/>
    </source>
</evidence>
<dbReference type="AlphaFoldDB" id="A0A0E9SU15"/>